<dbReference type="GeneID" id="63784161"/>
<keyword evidence="1" id="KW-0732">Signal</keyword>
<dbReference type="OMA" id="ADWMTKH"/>
<dbReference type="PROSITE" id="PS00018">
    <property type="entry name" value="EF_HAND_1"/>
    <property type="match status" value="1"/>
</dbReference>
<comment type="caution">
    <text evidence="4">The sequence shown here is derived from an EMBL/GenBank/DDBJ whole genome shotgun (WGS) entry which is preliminary data.</text>
</comment>
<sequence>MPDVLPPSEHWEVKHMRDEHHLDSYDDEFFFRTHDLDSTGYWTPQDIAALYGITGGFEQMEPIAGGEGKVAEVTDDVMQQLDTDRNGKIQLDEWLAFKKRGGQLKSYGFAGHHEDFELAYDLHHVEKYHADDPEGSEATWSHPEDIEHFKKHDEIFHGHANEDPLANIPLKFRKKGL</sequence>
<organism evidence="4 5">
    <name type="scientific">Protomyces lactucae-debilis</name>
    <dbReference type="NCBI Taxonomy" id="2754530"/>
    <lineage>
        <taxon>Eukaryota</taxon>
        <taxon>Fungi</taxon>
        <taxon>Dikarya</taxon>
        <taxon>Ascomycota</taxon>
        <taxon>Taphrinomycotina</taxon>
        <taxon>Taphrinomycetes</taxon>
        <taxon>Taphrinales</taxon>
        <taxon>Protomycetaceae</taxon>
        <taxon>Protomyces</taxon>
    </lineage>
</organism>
<dbReference type="PROSITE" id="PS50222">
    <property type="entry name" value="EF_HAND_2"/>
    <property type="match status" value="1"/>
</dbReference>
<dbReference type="OrthoDB" id="289247at2759"/>
<dbReference type="SUPFAM" id="SSF47473">
    <property type="entry name" value="EF-hand"/>
    <property type="match status" value="1"/>
</dbReference>
<proteinExistence type="predicted"/>
<evidence type="ECO:0000313" key="5">
    <source>
        <dbReference type="Proteomes" id="UP000193685"/>
    </source>
</evidence>
<dbReference type="InterPro" id="IPR018247">
    <property type="entry name" value="EF_Hand_1_Ca_BS"/>
</dbReference>
<keyword evidence="5" id="KW-1185">Reference proteome</keyword>
<keyword evidence="2" id="KW-0106">Calcium</keyword>
<dbReference type="GO" id="GO:0005793">
    <property type="term" value="C:endoplasmic reticulum-Golgi intermediate compartment"/>
    <property type="evidence" value="ECO:0007669"/>
    <property type="project" value="TreeGrafter"/>
</dbReference>
<gene>
    <name evidence="4" type="ORF">BCR37DRAFT_344413</name>
</gene>
<dbReference type="AlphaFoldDB" id="A0A1Y2FNM3"/>
<accession>A0A1Y2FNM3</accession>
<evidence type="ECO:0000259" key="3">
    <source>
        <dbReference type="PROSITE" id="PS50222"/>
    </source>
</evidence>
<dbReference type="Gene3D" id="1.10.238.10">
    <property type="entry name" value="EF-hand"/>
    <property type="match status" value="1"/>
</dbReference>
<dbReference type="InterPro" id="IPR002048">
    <property type="entry name" value="EF_hand_dom"/>
</dbReference>
<dbReference type="InterPro" id="IPR040250">
    <property type="entry name" value="Nucleobindin"/>
</dbReference>
<dbReference type="GO" id="GO:0005509">
    <property type="term" value="F:calcium ion binding"/>
    <property type="evidence" value="ECO:0007669"/>
    <property type="project" value="InterPro"/>
</dbReference>
<evidence type="ECO:0000313" key="4">
    <source>
        <dbReference type="EMBL" id="ORY85600.1"/>
    </source>
</evidence>
<evidence type="ECO:0000256" key="2">
    <source>
        <dbReference type="ARBA" id="ARBA00022837"/>
    </source>
</evidence>
<dbReference type="PANTHER" id="PTHR19237">
    <property type="entry name" value="NUCLEOBINDIN"/>
    <property type="match status" value="1"/>
</dbReference>
<feature type="domain" description="EF-hand" evidence="3">
    <location>
        <begin position="69"/>
        <end position="104"/>
    </location>
</feature>
<evidence type="ECO:0000256" key="1">
    <source>
        <dbReference type="ARBA" id="ARBA00022729"/>
    </source>
</evidence>
<dbReference type="PANTHER" id="PTHR19237:SF20">
    <property type="entry name" value="NUCLEOBINDIN 1"/>
    <property type="match status" value="1"/>
</dbReference>
<protein>
    <recommendedName>
        <fullName evidence="3">EF-hand domain-containing protein</fullName>
    </recommendedName>
</protein>
<dbReference type="InterPro" id="IPR011992">
    <property type="entry name" value="EF-hand-dom_pair"/>
</dbReference>
<reference evidence="4 5" key="1">
    <citation type="submission" date="2016-07" db="EMBL/GenBank/DDBJ databases">
        <title>Pervasive Adenine N6-methylation of Active Genes in Fungi.</title>
        <authorList>
            <consortium name="DOE Joint Genome Institute"/>
            <person name="Mondo S.J."/>
            <person name="Dannebaum R.O."/>
            <person name="Kuo R.C."/>
            <person name="Labutti K."/>
            <person name="Haridas S."/>
            <person name="Kuo A."/>
            <person name="Salamov A."/>
            <person name="Ahrendt S.R."/>
            <person name="Lipzen A."/>
            <person name="Sullivan W."/>
            <person name="Andreopoulos W.B."/>
            <person name="Clum A."/>
            <person name="Lindquist E."/>
            <person name="Daum C."/>
            <person name="Ramamoorthy G.K."/>
            <person name="Gryganskyi A."/>
            <person name="Culley D."/>
            <person name="Magnuson J.K."/>
            <person name="James T.Y."/>
            <person name="O'Malley M.A."/>
            <person name="Stajich J.E."/>
            <person name="Spatafora J.W."/>
            <person name="Visel A."/>
            <person name="Grigoriev I.V."/>
        </authorList>
    </citation>
    <scope>NUCLEOTIDE SEQUENCE [LARGE SCALE GENOMIC DNA]</scope>
    <source>
        <strain evidence="4 5">12-1054</strain>
    </source>
</reference>
<name>A0A1Y2FNM3_PROLT</name>
<dbReference type="RefSeq" id="XP_040727082.1">
    <property type="nucleotide sequence ID" value="XM_040867562.1"/>
</dbReference>
<dbReference type="EMBL" id="MCFI01000004">
    <property type="protein sequence ID" value="ORY85600.1"/>
    <property type="molecule type" value="Genomic_DNA"/>
</dbReference>
<dbReference type="Proteomes" id="UP000193685">
    <property type="component" value="Unassembled WGS sequence"/>
</dbReference>
<dbReference type="STRING" id="56484.A0A1Y2FNM3"/>